<feature type="transmembrane region" description="Helical" evidence="2">
    <location>
        <begin position="165"/>
        <end position="186"/>
    </location>
</feature>
<name>A0ABN3K7H6_9ACTN</name>
<evidence type="ECO:0000256" key="1">
    <source>
        <dbReference type="SAM" id="MobiDB-lite"/>
    </source>
</evidence>
<evidence type="ECO:0000313" key="3">
    <source>
        <dbReference type="EMBL" id="GAA2450536.1"/>
    </source>
</evidence>
<keyword evidence="2" id="KW-0472">Membrane</keyword>
<feature type="transmembrane region" description="Helical" evidence="2">
    <location>
        <begin position="206"/>
        <end position="228"/>
    </location>
</feature>
<comment type="caution">
    <text evidence="3">The sequence shown here is derived from an EMBL/GenBank/DDBJ whole genome shotgun (WGS) entry which is preliminary data.</text>
</comment>
<feature type="transmembrane region" description="Helical" evidence="2">
    <location>
        <begin position="234"/>
        <end position="258"/>
    </location>
</feature>
<dbReference type="Proteomes" id="UP001500460">
    <property type="component" value="Unassembled WGS sequence"/>
</dbReference>
<dbReference type="EMBL" id="BAAATK010000038">
    <property type="protein sequence ID" value="GAA2450536.1"/>
    <property type="molecule type" value="Genomic_DNA"/>
</dbReference>
<dbReference type="RefSeq" id="WP_344606989.1">
    <property type="nucleotide sequence ID" value="NZ_BAAATK010000038.1"/>
</dbReference>
<feature type="transmembrane region" description="Helical" evidence="2">
    <location>
        <begin position="137"/>
        <end position="159"/>
    </location>
</feature>
<accession>A0ABN3K7H6</accession>
<protein>
    <recommendedName>
        <fullName evidence="5">Integral membrane protein</fullName>
    </recommendedName>
</protein>
<keyword evidence="2" id="KW-1133">Transmembrane helix</keyword>
<keyword evidence="4" id="KW-1185">Reference proteome</keyword>
<feature type="transmembrane region" description="Helical" evidence="2">
    <location>
        <begin position="316"/>
        <end position="337"/>
    </location>
</feature>
<evidence type="ECO:0008006" key="5">
    <source>
        <dbReference type="Google" id="ProtNLM"/>
    </source>
</evidence>
<reference evidence="3 4" key="1">
    <citation type="journal article" date="2019" name="Int. J. Syst. Evol. Microbiol.">
        <title>The Global Catalogue of Microorganisms (GCM) 10K type strain sequencing project: providing services to taxonomists for standard genome sequencing and annotation.</title>
        <authorList>
            <consortium name="The Broad Institute Genomics Platform"/>
            <consortium name="The Broad Institute Genome Sequencing Center for Infectious Disease"/>
            <person name="Wu L."/>
            <person name="Ma J."/>
        </authorList>
    </citation>
    <scope>NUCLEOTIDE SEQUENCE [LARGE SCALE GENOMIC DNA]</scope>
    <source>
        <strain evidence="3 4">JCM 6922</strain>
    </source>
</reference>
<evidence type="ECO:0000256" key="2">
    <source>
        <dbReference type="SAM" id="Phobius"/>
    </source>
</evidence>
<feature type="transmembrane region" description="Helical" evidence="2">
    <location>
        <begin position="343"/>
        <end position="360"/>
    </location>
</feature>
<keyword evidence="2" id="KW-0812">Transmembrane</keyword>
<feature type="region of interest" description="Disordered" evidence="1">
    <location>
        <begin position="1"/>
        <end position="43"/>
    </location>
</feature>
<organism evidence="3 4">
    <name type="scientific">Streptomyces glaucus</name>
    <dbReference type="NCBI Taxonomy" id="284029"/>
    <lineage>
        <taxon>Bacteria</taxon>
        <taxon>Bacillati</taxon>
        <taxon>Actinomycetota</taxon>
        <taxon>Actinomycetes</taxon>
        <taxon>Kitasatosporales</taxon>
        <taxon>Streptomycetaceae</taxon>
        <taxon>Streptomyces</taxon>
    </lineage>
</organism>
<proteinExistence type="predicted"/>
<gene>
    <name evidence="3" type="ORF">GCM10010421_48670</name>
</gene>
<sequence>MTGRARARGSTVPRHAARLRQPGRRDPVPTRVDGNGSAVPPPAARPRSLLGYLVMPRPKDMVKGLLMPFTFALAVSAGADATGRTVVRALIVWAALELLVYPARYQWNDIRGFVADQQHPARRDRGRLPGPMDRARAHVTASCAVATARLAVTATLALALPGLRLTGVLTAVTAAVFGVAVVYEALRARGTGRTGAFPPPLRPALVALWVVVGAGYVVRGMTGLALAVDLGRRPALAVAAAVTLWAFGIAFVTSRWVLESLAFATSHHGRLTWTTRSGQAREHLLALVRWLPSGTVPGTPAGWAPLRRRTSPAAPWNAALLIAGTAAALTGALLTTVRVPPGHALATAALGAVTTAAAVSSPKRRPAVVAAGAALHLLLPALTAQPRPLAALLPWLSLMAAYLTFSSRSLDTIGLLPRRLCSLAAAPLVPVVRAVIGRDTWDALRKDPGGPR</sequence>
<evidence type="ECO:0000313" key="4">
    <source>
        <dbReference type="Proteomes" id="UP001500460"/>
    </source>
</evidence>